<sequence>MTTAARTTVAEVHARMDRLPITRGHRFALVAVGIGMFFDLYEVFLAGTLATVLGKEFGVTGIAQKLVLASAFVGAFVGAITLSRLADRVGRRRAFFLTLGLYSLFSVLAAFSPNVELLIVFRFLAGVGIGAELPLCDAYLSDLLPAKRRGRMIAWAYTLGFCGVPVAGLLARVITPHTLLGLAGWRWMFLLGGLGALICWLMRRGLPESPRWLASVGRAEEADAVVRRFEAEAGPLPALGPVADTGPVRREPVRALFRVPWRRRTIMLWIFQLFQTFGYYGFGTLVPLVLAAKGYDVVQGLTFTALSFLGYPLGSALSIPLMERIERKTMIVGAAIGMIVLGLAFGYSTNAVAIVLLGFLYTVVSNLFSNGFHVYSGELFPTTLRATGAGVAYSLSRLATAVMPFLLVPLLDSAGPTAVFVAIAAAMVIVAVDVGVLGPRTTGRSLAELSSPENPTAAPPAGRGTGRPGA</sequence>
<dbReference type="InterPro" id="IPR036259">
    <property type="entry name" value="MFS_trans_sf"/>
</dbReference>
<evidence type="ECO:0000256" key="3">
    <source>
        <dbReference type="ARBA" id="ARBA00022692"/>
    </source>
</evidence>
<keyword evidence="5 7" id="KW-0472">Membrane</keyword>
<dbReference type="Gene3D" id="1.20.1250.20">
    <property type="entry name" value="MFS general substrate transporter like domains"/>
    <property type="match status" value="1"/>
</dbReference>
<dbReference type="EMBL" id="BAABGT010000092">
    <property type="protein sequence ID" value="GAA4555361.1"/>
    <property type="molecule type" value="Genomic_DNA"/>
</dbReference>
<dbReference type="Pfam" id="PF00083">
    <property type="entry name" value="Sugar_tr"/>
    <property type="match status" value="1"/>
</dbReference>
<dbReference type="InterPro" id="IPR005828">
    <property type="entry name" value="MFS_sugar_transport-like"/>
</dbReference>
<keyword evidence="4 7" id="KW-1133">Transmembrane helix</keyword>
<evidence type="ECO:0000259" key="8">
    <source>
        <dbReference type="PROSITE" id="PS50850"/>
    </source>
</evidence>
<feature type="transmembrane region" description="Helical" evidence="7">
    <location>
        <begin position="94"/>
        <end position="111"/>
    </location>
</feature>
<feature type="transmembrane region" description="Helical" evidence="7">
    <location>
        <begin position="152"/>
        <end position="171"/>
    </location>
</feature>
<comment type="caution">
    <text evidence="9">The sequence shown here is derived from an EMBL/GenBank/DDBJ whole genome shotgun (WGS) entry which is preliminary data.</text>
</comment>
<evidence type="ECO:0000313" key="9">
    <source>
        <dbReference type="EMBL" id="GAA4555361.1"/>
    </source>
</evidence>
<keyword evidence="3 7" id="KW-0812">Transmembrane</keyword>
<feature type="transmembrane region" description="Helical" evidence="7">
    <location>
        <begin position="183"/>
        <end position="202"/>
    </location>
</feature>
<organism evidence="9 10">
    <name type="scientific">Pseudonocardia xishanensis</name>
    <dbReference type="NCBI Taxonomy" id="630995"/>
    <lineage>
        <taxon>Bacteria</taxon>
        <taxon>Bacillati</taxon>
        <taxon>Actinomycetota</taxon>
        <taxon>Actinomycetes</taxon>
        <taxon>Pseudonocardiales</taxon>
        <taxon>Pseudonocardiaceae</taxon>
        <taxon>Pseudonocardia</taxon>
    </lineage>
</organism>
<keyword evidence="2" id="KW-0813">Transport</keyword>
<feature type="transmembrane region" description="Helical" evidence="7">
    <location>
        <begin position="351"/>
        <end position="369"/>
    </location>
</feature>
<reference evidence="10" key="1">
    <citation type="journal article" date="2019" name="Int. J. Syst. Evol. Microbiol.">
        <title>The Global Catalogue of Microorganisms (GCM) 10K type strain sequencing project: providing services to taxonomists for standard genome sequencing and annotation.</title>
        <authorList>
            <consortium name="The Broad Institute Genomics Platform"/>
            <consortium name="The Broad Institute Genome Sequencing Center for Infectious Disease"/>
            <person name="Wu L."/>
            <person name="Ma J."/>
        </authorList>
    </citation>
    <scope>NUCLEOTIDE SEQUENCE [LARGE SCALE GENOMIC DNA]</scope>
    <source>
        <strain evidence="10">JCM 17906</strain>
    </source>
</reference>
<evidence type="ECO:0000256" key="2">
    <source>
        <dbReference type="ARBA" id="ARBA00022448"/>
    </source>
</evidence>
<evidence type="ECO:0000313" key="10">
    <source>
        <dbReference type="Proteomes" id="UP001501598"/>
    </source>
</evidence>
<dbReference type="CDD" id="cd17316">
    <property type="entry name" value="MFS_SV2_like"/>
    <property type="match status" value="1"/>
</dbReference>
<evidence type="ECO:0000256" key="4">
    <source>
        <dbReference type="ARBA" id="ARBA00022989"/>
    </source>
</evidence>
<proteinExistence type="predicted"/>
<feature type="domain" description="Major facilitator superfamily (MFS) profile" evidence="8">
    <location>
        <begin position="28"/>
        <end position="442"/>
    </location>
</feature>
<keyword evidence="10" id="KW-1185">Reference proteome</keyword>
<protein>
    <submittedName>
        <fullName evidence="9">MFS transporter</fullName>
    </submittedName>
</protein>
<feature type="transmembrane region" description="Helical" evidence="7">
    <location>
        <begin position="62"/>
        <end position="82"/>
    </location>
</feature>
<dbReference type="PROSITE" id="PS00216">
    <property type="entry name" value="SUGAR_TRANSPORT_1"/>
    <property type="match status" value="1"/>
</dbReference>
<dbReference type="InterPro" id="IPR005829">
    <property type="entry name" value="Sugar_transporter_CS"/>
</dbReference>
<feature type="transmembrane region" description="Helical" evidence="7">
    <location>
        <begin position="27"/>
        <end position="50"/>
    </location>
</feature>
<evidence type="ECO:0000256" key="6">
    <source>
        <dbReference type="SAM" id="MobiDB-lite"/>
    </source>
</evidence>
<dbReference type="PANTHER" id="PTHR23511">
    <property type="entry name" value="SYNAPTIC VESICLE GLYCOPROTEIN 2"/>
    <property type="match status" value="1"/>
</dbReference>
<gene>
    <name evidence="9" type="ORF">GCM10023175_55430</name>
</gene>
<dbReference type="InterPro" id="IPR020846">
    <property type="entry name" value="MFS_dom"/>
</dbReference>
<dbReference type="RefSeq" id="WP_345424851.1">
    <property type="nucleotide sequence ID" value="NZ_BAABGT010000092.1"/>
</dbReference>
<evidence type="ECO:0000256" key="7">
    <source>
        <dbReference type="SAM" id="Phobius"/>
    </source>
</evidence>
<dbReference type="PROSITE" id="PS50850">
    <property type="entry name" value="MFS"/>
    <property type="match status" value="1"/>
</dbReference>
<evidence type="ECO:0000256" key="1">
    <source>
        <dbReference type="ARBA" id="ARBA00004651"/>
    </source>
</evidence>
<dbReference type="PANTHER" id="PTHR23511:SF34">
    <property type="entry name" value="SYNAPTIC VESICLE GLYCOPROTEIN 2"/>
    <property type="match status" value="1"/>
</dbReference>
<feature type="transmembrane region" description="Helical" evidence="7">
    <location>
        <begin position="266"/>
        <end position="291"/>
    </location>
</feature>
<feature type="region of interest" description="Disordered" evidence="6">
    <location>
        <begin position="445"/>
        <end position="470"/>
    </location>
</feature>
<accession>A0ABP8S187</accession>
<comment type="subcellular location">
    <subcellularLocation>
        <location evidence="1">Cell membrane</location>
        <topology evidence="1">Multi-pass membrane protein</topology>
    </subcellularLocation>
</comment>
<dbReference type="SUPFAM" id="SSF103473">
    <property type="entry name" value="MFS general substrate transporter"/>
    <property type="match status" value="1"/>
</dbReference>
<dbReference type="Proteomes" id="UP001501598">
    <property type="component" value="Unassembled WGS sequence"/>
</dbReference>
<feature type="transmembrane region" description="Helical" evidence="7">
    <location>
        <begin position="417"/>
        <end position="437"/>
    </location>
</feature>
<feature type="transmembrane region" description="Helical" evidence="7">
    <location>
        <begin position="390"/>
        <end position="411"/>
    </location>
</feature>
<feature type="transmembrane region" description="Helical" evidence="7">
    <location>
        <begin position="297"/>
        <end position="317"/>
    </location>
</feature>
<evidence type="ECO:0000256" key="5">
    <source>
        <dbReference type="ARBA" id="ARBA00023136"/>
    </source>
</evidence>
<name>A0ABP8S187_9PSEU</name>
<feature type="transmembrane region" description="Helical" evidence="7">
    <location>
        <begin position="329"/>
        <end position="345"/>
    </location>
</feature>
<feature type="transmembrane region" description="Helical" evidence="7">
    <location>
        <begin position="117"/>
        <end position="140"/>
    </location>
</feature>